<keyword evidence="3" id="KW-1185">Reference proteome</keyword>
<gene>
    <name evidence="2" type="ORF">AA309_16570</name>
</gene>
<sequence>MAKYMFKIGQVVQASGTSRKLPSGHFRVLRHLMPTPSGVPRYCVKSETETTERVAEEHQIEAAERQH</sequence>
<comment type="caution">
    <text evidence="2">The sequence shown here is derived from an EMBL/GenBank/DDBJ whole genome shotgun (WGS) entry which is preliminary data.</text>
</comment>
<evidence type="ECO:0000313" key="2">
    <source>
        <dbReference type="EMBL" id="KLK92036.1"/>
    </source>
</evidence>
<reference evidence="2 3" key="1">
    <citation type="submission" date="2015-05" db="EMBL/GenBank/DDBJ databases">
        <title>Draft genome sequence of Microvirga vignae strain BR3299, a novel nitrogen fixing bacteria isolated from Brazil semi-aired region.</title>
        <authorList>
            <person name="Zilli J.E."/>
            <person name="Passos S.R."/>
            <person name="Leite J."/>
            <person name="Baldani J.I."/>
            <person name="Xavier G.R."/>
            <person name="Rumjaneck N.G."/>
            <person name="Simoes-Araujo J.L."/>
        </authorList>
    </citation>
    <scope>NUCLEOTIDE SEQUENCE [LARGE SCALE GENOMIC DNA]</scope>
    <source>
        <strain evidence="2 3">BR3299</strain>
    </source>
</reference>
<proteinExistence type="predicted"/>
<accession>A0A0H1RAZ8</accession>
<evidence type="ECO:0000256" key="1">
    <source>
        <dbReference type="SAM" id="MobiDB-lite"/>
    </source>
</evidence>
<dbReference type="EMBL" id="LCYG01000042">
    <property type="protein sequence ID" value="KLK92036.1"/>
    <property type="molecule type" value="Genomic_DNA"/>
</dbReference>
<dbReference type="Proteomes" id="UP000035489">
    <property type="component" value="Unassembled WGS sequence"/>
</dbReference>
<dbReference type="AlphaFoldDB" id="A0A0H1RAZ8"/>
<evidence type="ECO:0000313" key="3">
    <source>
        <dbReference type="Proteomes" id="UP000035489"/>
    </source>
</evidence>
<protein>
    <recommendedName>
        <fullName evidence="4">Hypervirulence associated protein TUDOR domain-containing protein</fullName>
    </recommendedName>
</protein>
<name>A0A0H1RAZ8_9HYPH</name>
<feature type="region of interest" description="Disordered" evidence="1">
    <location>
        <begin position="48"/>
        <end position="67"/>
    </location>
</feature>
<organism evidence="2 3">
    <name type="scientific">Microvirga vignae</name>
    <dbReference type="NCBI Taxonomy" id="1225564"/>
    <lineage>
        <taxon>Bacteria</taxon>
        <taxon>Pseudomonadati</taxon>
        <taxon>Pseudomonadota</taxon>
        <taxon>Alphaproteobacteria</taxon>
        <taxon>Hyphomicrobiales</taxon>
        <taxon>Methylobacteriaceae</taxon>
        <taxon>Microvirga</taxon>
    </lineage>
</organism>
<dbReference type="PATRIC" id="fig|1225564.3.peg.4417"/>
<evidence type="ECO:0008006" key="4">
    <source>
        <dbReference type="Google" id="ProtNLM"/>
    </source>
</evidence>